<proteinExistence type="predicted"/>
<comment type="caution">
    <text evidence="4">The sequence shown here is derived from an EMBL/GenBank/DDBJ whole genome shotgun (WGS) entry which is preliminary data.</text>
</comment>
<dbReference type="Pfam" id="PF08032">
    <property type="entry name" value="SpoU_sub_bind"/>
    <property type="match status" value="1"/>
</dbReference>
<evidence type="ECO:0000313" key="4">
    <source>
        <dbReference type="EMBL" id="HGG99502.1"/>
    </source>
</evidence>
<dbReference type="Pfam" id="PF00588">
    <property type="entry name" value="SpoU_methylase"/>
    <property type="match status" value="1"/>
</dbReference>
<dbReference type="SMART" id="SM00967">
    <property type="entry name" value="SpoU_sub_bind"/>
    <property type="match status" value="1"/>
</dbReference>
<reference evidence="4" key="1">
    <citation type="journal article" date="2020" name="mSystems">
        <title>Genome- and Community-Level Interaction Insights into Carbon Utilization and Element Cycling Functions of Hydrothermarchaeota in Hydrothermal Sediment.</title>
        <authorList>
            <person name="Zhou Z."/>
            <person name="Liu Y."/>
            <person name="Xu W."/>
            <person name="Pan J."/>
            <person name="Luo Z.H."/>
            <person name="Li M."/>
        </authorList>
    </citation>
    <scope>NUCLEOTIDE SEQUENCE [LARGE SCALE GENOMIC DNA]</scope>
    <source>
        <strain evidence="4">SpSt-788</strain>
    </source>
</reference>
<dbReference type="Gene3D" id="3.40.1280.10">
    <property type="match status" value="1"/>
</dbReference>
<evidence type="ECO:0000256" key="2">
    <source>
        <dbReference type="ARBA" id="ARBA00022679"/>
    </source>
</evidence>
<dbReference type="SUPFAM" id="SSF55315">
    <property type="entry name" value="L30e-like"/>
    <property type="match status" value="1"/>
</dbReference>
<evidence type="ECO:0000256" key="1">
    <source>
        <dbReference type="ARBA" id="ARBA00022603"/>
    </source>
</evidence>
<dbReference type="SUPFAM" id="SSF75217">
    <property type="entry name" value="alpha/beta knot"/>
    <property type="match status" value="1"/>
</dbReference>
<dbReference type="EMBL" id="DTHO01000035">
    <property type="protein sequence ID" value="HGG99502.1"/>
    <property type="molecule type" value="Genomic_DNA"/>
</dbReference>
<protein>
    <submittedName>
        <fullName evidence="4">RNA methyltransferase</fullName>
    </submittedName>
</protein>
<name>A0A7C4AJI8_9BACT</name>
<dbReference type="GO" id="GO:0003723">
    <property type="term" value="F:RNA binding"/>
    <property type="evidence" value="ECO:0007669"/>
    <property type="project" value="InterPro"/>
</dbReference>
<dbReference type="Gene3D" id="3.30.1330.30">
    <property type="match status" value="1"/>
</dbReference>
<dbReference type="GO" id="GO:0008173">
    <property type="term" value="F:RNA methyltransferase activity"/>
    <property type="evidence" value="ECO:0007669"/>
    <property type="project" value="InterPro"/>
</dbReference>
<keyword evidence="2 4" id="KW-0808">Transferase</keyword>
<feature type="domain" description="RNA 2-O ribose methyltransferase substrate binding" evidence="3">
    <location>
        <begin position="27"/>
        <end position="102"/>
    </location>
</feature>
<organism evidence="4">
    <name type="scientific">Thermodesulfovibrio aggregans</name>
    <dbReference type="NCBI Taxonomy" id="86166"/>
    <lineage>
        <taxon>Bacteria</taxon>
        <taxon>Pseudomonadati</taxon>
        <taxon>Nitrospirota</taxon>
        <taxon>Thermodesulfovibrionia</taxon>
        <taxon>Thermodesulfovibrionales</taxon>
        <taxon>Thermodesulfovibrionaceae</taxon>
        <taxon>Thermodesulfovibrio</taxon>
    </lineage>
</organism>
<dbReference type="AlphaFoldDB" id="A0A7C4AJI8"/>
<dbReference type="GO" id="GO:0005737">
    <property type="term" value="C:cytoplasm"/>
    <property type="evidence" value="ECO:0007669"/>
    <property type="project" value="UniProtKB-ARBA"/>
</dbReference>
<gene>
    <name evidence="4" type="ORF">ENV75_03495</name>
</gene>
<dbReference type="InterPro" id="IPR029026">
    <property type="entry name" value="tRNA_m1G_MTases_N"/>
</dbReference>
<dbReference type="GO" id="GO:0032259">
    <property type="term" value="P:methylation"/>
    <property type="evidence" value="ECO:0007669"/>
    <property type="project" value="UniProtKB-KW"/>
</dbReference>
<dbReference type="InterPro" id="IPR029064">
    <property type="entry name" value="Ribosomal_eL30-like_sf"/>
</dbReference>
<accession>A0A7C4AJI8</accession>
<evidence type="ECO:0000259" key="3">
    <source>
        <dbReference type="SMART" id="SM00967"/>
    </source>
</evidence>
<dbReference type="InterPro" id="IPR051259">
    <property type="entry name" value="rRNA_Methyltransferase"/>
</dbReference>
<dbReference type="PANTHER" id="PTHR43191:SF2">
    <property type="entry name" value="RRNA METHYLTRANSFERASE 3, MITOCHONDRIAL"/>
    <property type="match status" value="1"/>
</dbReference>
<keyword evidence="1 4" id="KW-0489">Methyltransferase</keyword>
<dbReference type="CDD" id="cd18095">
    <property type="entry name" value="SpoU-like_rRNA-MTase"/>
    <property type="match status" value="1"/>
</dbReference>
<dbReference type="InterPro" id="IPR001537">
    <property type="entry name" value="SpoU_MeTrfase"/>
</dbReference>
<dbReference type="GO" id="GO:0006396">
    <property type="term" value="P:RNA processing"/>
    <property type="evidence" value="ECO:0007669"/>
    <property type="project" value="InterPro"/>
</dbReference>
<sequence length="266" mass="29323">MKYIQSSENPLIKEIKKIKKQPDNRVFLEGIHLLESSLISDYVHIEKILVTEEFIEKQKDFIKILQDKKIPVIGISEKIARTISDTVTPQGVFGVAKFKIKNIYDLSIKNPTLIVIADRIQDPGNLGTIIRASEALGADAILITPGTCNPFSGKVLRASAGSIFFIPVIKATVKEIGDFILNKNLNFVITDPSGKRVSFDVDFTKPVAVAFGNEAKGVSSELRAISHIACSIPHKGKTESLNVAMSATAFLYEIIRQRALKHNIPI</sequence>
<dbReference type="InterPro" id="IPR029028">
    <property type="entry name" value="Alpha/beta_knot_MTases"/>
</dbReference>
<dbReference type="PANTHER" id="PTHR43191">
    <property type="entry name" value="RRNA METHYLTRANSFERASE 3"/>
    <property type="match status" value="1"/>
</dbReference>
<dbReference type="InterPro" id="IPR013123">
    <property type="entry name" value="SpoU_subst-bd"/>
</dbReference>